<evidence type="ECO:0000259" key="3">
    <source>
        <dbReference type="Pfam" id="PF07859"/>
    </source>
</evidence>
<dbReference type="PANTHER" id="PTHR48081">
    <property type="entry name" value="AB HYDROLASE SUPERFAMILY PROTEIN C4A8.06C"/>
    <property type="match status" value="1"/>
</dbReference>
<keyword evidence="5" id="KW-1185">Reference proteome</keyword>
<evidence type="ECO:0000256" key="2">
    <source>
        <dbReference type="SAM" id="MobiDB-lite"/>
    </source>
</evidence>
<dbReference type="KEGG" id="satk:SA2016_0978"/>
<protein>
    <submittedName>
        <fullName evidence="4">Esterase</fullName>
    </submittedName>
</protein>
<feature type="compositionally biased region" description="Low complexity" evidence="2">
    <location>
        <begin position="1"/>
        <end position="14"/>
    </location>
</feature>
<dbReference type="RefSeq" id="WP_066495972.1">
    <property type="nucleotide sequence ID" value="NZ_BJMO01000043.1"/>
</dbReference>
<accession>A0A126ZX36</accession>
<dbReference type="Gene3D" id="3.40.50.1820">
    <property type="entry name" value="alpha/beta hydrolase"/>
    <property type="match status" value="1"/>
</dbReference>
<dbReference type="PATRIC" id="fig|37927.3.peg.1018"/>
<dbReference type="InterPro" id="IPR013094">
    <property type="entry name" value="AB_hydrolase_3"/>
</dbReference>
<dbReference type="InterPro" id="IPR050300">
    <property type="entry name" value="GDXG_lipolytic_enzyme"/>
</dbReference>
<name>A0A126ZX36_9MICC</name>
<dbReference type="STRING" id="37927.SA2016_0978"/>
<reference evidence="4 5" key="1">
    <citation type="submission" date="2016-02" db="EMBL/GenBank/DDBJ databases">
        <title>Complete genome of Sinomonas atrocyanea KCTC 3377.</title>
        <authorList>
            <person name="Kim K.M."/>
        </authorList>
    </citation>
    <scope>NUCLEOTIDE SEQUENCE [LARGE SCALE GENOMIC DNA]</scope>
    <source>
        <strain evidence="4 5">KCTC 3377</strain>
    </source>
</reference>
<evidence type="ECO:0000313" key="5">
    <source>
        <dbReference type="Proteomes" id="UP000070134"/>
    </source>
</evidence>
<sequence length="329" mass="34222">MTEATAGRPSSSRRPGPPPAIAPELVTALGAPQQPITAAALPSLRIAQPSPTDAELARGGAFLIREIAVPGPEAAPAVQLILCLPAGRKPTGCIYFIHGGGMMLGTPRNGLAEILEYAEASGLLVASVDYRLAPETRHPGPVQDCYAGLVWVAAHCTQLGFPPGRLIVAGTSAGGGLGAAAVLMARDRGGPSIAAQMLLAPMLDHRNDTRSMLQLQGAGTWNRETNQLGWNSLLGPDIDRARVSPYASPSQAKDLAGLPPSYIDVGAADAFLDEDVDYALRIIRAGGLAELHVWPGAYHGFEGLAPDSAITRDAKLARAAFVRRAADNT</sequence>
<organism evidence="4 5">
    <name type="scientific">Sinomonas atrocyanea</name>
    <dbReference type="NCBI Taxonomy" id="37927"/>
    <lineage>
        <taxon>Bacteria</taxon>
        <taxon>Bacillati</taxon>
        <taxon>Actinomycetota</taxon>
        <taxon>Actinomycetes</taxon>
        <taxon>Micrococcales</taxon>
        <taxon>Micrococcaceae</taxon>
        <taxon>Sinomonas</taxon>
    </lineage>
</organism>
<feature type="region of interest" description="Disordered" evidence="2">
    <location>
        <begin position="1"/>
        <end position="21"/>
    </location>
</feature>
<dbReference type="Pfam" id="PF07859">
    <property type="entry name" value="Abhydrolase_3"/>
    <property type="match status" value="1"/>
</dbReference>
<evidence type="ECO:0000313" key="4">
    <source>
        <dbReference type="EMBL" id="AMM31663.1"/>
    </source>
</evidence>
<dbReference type="InterPro" id="IPR029058">
    <property type="entry name" value="AB_hydrolase_fold"/>
</dbReference>
<dbReference type="AlphaFoldDB" id="A0A126ZX36"/>
<feature type="domain" description="Alpha/beta hydrolase fold-3" evidence="3">
    <location>
        <begin position="95"/>
        <end position="301"/>
    </location>
</feature>
<evidence type="ECO:0000256" key="1">
    <source>
        <dbReference type="ARBA" id="ARBA00022801"/>
    </source>
</evidence>
<dbReference type="OrthoDB" id="9803828at2"/>
<dbReference type="PANTHER" id="PTHR48081:SF8">
    <property type="entry name" value="ALPHA_BETA HYDROLASE FOLD-3 DOMAIN-CONTAINING PROTEIN-RELATED"/>
    <property type="match status" value="1"/>
</dbReference>
<proteinExistence type="predicted"/>
<keyword evidence="1" id="KW-0378">Hydrolase</keyword>
<dbReference type="GO" id="GO:0016787">
    <property type="term" value="F:hydrolase activity"/>
    <property type="evidence" value="ECO:0007669"/>
    <property type="project" value="UniProtKB-KW"/>
</dbReference>
<gene>
    <name evidence="4" type="ORF">SA2016_0978</name>
</gene>
<dbReference type="Proteomes" id="UP000070134">
    <property type="component" value="Chromosome"/>
</dbReference>
<dbReference type="SUPFAM" id="SSF53474">
    <property type="entry name" value="alpha/beta-Hydrolases"/>
    <property type="match status" value="1"/>
</dbReference>
<dbReference type="EMBL" id="CP014518">
    <property type="protein sequence ID" value="AMM31663.1"/>
    <property type="molecule type" value="Genomic_DNA"/>
</dbReference>